<evidence type="ECO:0000256" key="3">
    <source>
        <dbReference type="ARBA" id="ARBA00023157"/>
    </source>
</evidence>
<reference evidence="6 7" key="1">
    <citation type="submission" date="2017-12" db="EMBL/GenBank/DDBJ databases">
        <title>Sequencing, de novo assembly and annotation of complete genome of a new Thraustochytrid species, strain FCC1311.</title>
        <authorList>
            <person name="Sedici K."/>
            <person name="Godart F."/>
            <person name="Aiese Cigliano R."/>
            <person name="Sanseverino W."/>
            <person name="Barakat M."/>
            <person name="Ortet P."/>
            <person name="Marechal E."/>
            <person name="Cagnac O."/>
            <person name="Amato A."/>
        </authorList>
    </citation>
    <scope>NUCLEOTIDE SEQUENCE [LARGE SCALE GENOMIC DNA]</scope>
</reference>
<keyword evidence="2" id="KW-0677">Repeat</keyword>
<organism evidence="6 7">
    <name type="scientific">Hondaea fermentalgiana</name>
    <dbReference type="NCBI Taxonomy" id="2315210"/>
    <lineage>
        <taxon>Eukaryota</taxon>
        <taxon>Sar</taxon>
        <taxon>Stramenopiles</taxon>
        <taxon>Bigyra</taxon>
        <taxon>Labyrinthulomycetes</taxon>
        <taxon>Thraustochytrida</taxon>
        <taxon>Thraustochytriidae</taxon>
        <taxon>Hondaea</taxon>
    </lineage>
</organism>
<dbReference type="SUPFAM" id="SSF57440">
    <property type="entry name" value="Kringle-like"/>
    <property type="match status" value="1"/>
</dbReference>
<dbReference type="SMART" id="SM00130">
    <property type="entry name" value="KR"/>
    <property type="match status" value="1"/>
</dbReference>
<gene>
    <name evidence="6" type="ORF">FCC1311_084092</name>
</gene>
<dbReference type="InterPro" id="IPR000001">
    <property type="entry name" value="Kringle"/>
</dbReference>
<dbReference type="Proteomes" id="UP000241890">
    <property type="component" value="Unassembled WGS sequence"/>
</dbReference>
<evidence type="ECO:0000256" key="4">
    <source>
        <dbReference type="PROSITE-ProRule" id="PRU00504"/>
    </source>
</evidence>
<dbReference type="AlphaFoldDB" id="A0A2R5GW70"/>
<proteinExistence type="predicted"/>
<dbReference type="InParanoid" id="A0A2R5GW70"/>
<keyword evidence="7" id="KW-1185">Reference proteome</keyword>
<feature type="repeat" description="NHL" evidence="4">
    <location>
        <begin position="794"/>
        <end position="825"/>
    </location>
</feature>
<name>A0A2R5GW70_9STRA</name>
<accession>A0A2R5GW70</accession>
<keyword evidence="3" id="KW-1015">Disulfide bond</keyword>
<evidence type="ECO:0000259" key="5">
    <source>
        <dbReference type="PROSITE" id="PS50070"/>
    </source>
</evidence>
<dbReference type="PROSITE" id="PS50070">
    <property type="entry name" value="KRINGLE_2"/>
    <property type="match status" value="1"/>
</dbReference>
<dbReference type="InterPro" id="IPR001258">
    <property type="entry name" value="NHL_repeat"/>
</dbReference>
<evidence type="ECO:0000256" key="1">
    <source>
        <dbReference type="ARBA" id="ARBA00022572"/>
    </source>
</evidence>
<sequence>MTFCGGVSDGEKVTSMSNDQAADLDLALGFYVTDDDTSAQQDQTQCQVRSGAVAKCGGAELQQTRDANERGAEGIIIHEVHQTTYTFSALNYETNLATEISGAYLVLDGFGISGDEDDLPTFQLGDAADRSAYQTWPGAWAGGMFRNASTWARLACINGGDEDALVVAGAPLYTMNRPAEMASCPDTSSGNLTTRCGGGIEAMSERAFAEFRQQTAAPTLSPTVRNGENIVASPTQPPSMLDLFPENPVEMASSRDLTNSTLPAVSAMQPSRGNYTAMNVYDIEEDGNCFTAASYEAAKATCLQEYGGTLCTAAGLEALPLDQLPAASTCDANSGKAWMGTSCVNGTEASLAQEVGSAWPVCNYAACSNKSYPGERCWHDGSKPRSCKDSWEFQGVFDSNSTYVNTLALCDECAEDEDCRLYVFVGFPGIDEPRYDFEQECSEAGNATSCEIPADKVPGECMLEGSNGDSSNQTCGLGDSAYTEEDGYCFELEYPGARLVYSSCAEEAVLSAHGIDVSAASLTAGGYYHVRANLPTACLPFEIKCDSGYMGAECNECITSSDSDGDGVMDCEDKCPFDHTVQTSEDLEGDEGCGDPDRLAQNSRRRRALEDENSSTFLSNRTTTVSNLECQAWDAQTPHGHTFDRVRESRGICDRDSSEPCGFPFEDEDGTVIESECVRNGRYCAGMGSVGLSSATQLKCSTCNRTIRASASTLGRHNKCRNPDDAPGGPWCFTTDPSVRWEYCYEDWESDTSTTNDEDVTFLLGGRSAGIYKSILAYDAQWRVKYSVHLESEQLSAPNALAFLPDGRLVVVDDDSKAIVVFTPERLVERVIAMSATLIEDSDQILLVADEVYLYALVGTSALMRCSLGGSTDTNCTETSLVFPSLTVSEDGSTGLPRALARPRAAAPSLLFMVDPTGSLYGFHVKKETFSSILSNGTAIWSDDGESVRDVTISSEDTIYLRFEDRIQTLNASYSWTLSELNAEFSMFDVINASSLEA</sequence>
<evidence type="ECO:0000256" key="2">
    <source>
        <dbReference type="ARBA" id="ARBA00022737"/>
    </source>
</evidence>
<dbReference type="Gene3D" id="2.40.20.10">
    <property type="entry name" value="Plasminogen Kringle 4"/>
    <property type="match status" value="1"/>
</dbReference>
<evidence type="ECO:0000313" key="7">
    <source>
        <dbReference type="Proteomes" id="UP000241890"/>
    </source>
</evidence>
<dbReference type="SUPFAM" id="SSF63829">
    <property type="entry name" value="Calcium-dependent phosphotriesterase"/>
    <property type="match status" value="1"/>
</dbReference>
<dbReference type="InterPro" id="IPR013806">
    <property type="entry name" value="Kringle-like"/>
</dbReference>
<feature type="domain" description="Kringle" evidence="5">
    <location>
        <begin position="613"/>
        <end position="744"/>
    </location>
</feature>
<dbReference type="InterPro" id="IPR038178">
    <property type="entry name" value="Kringle_sf"/>
</dbReference>
<dbReference type="OrthoDB" id="5917794at2759"/>
<keyword evidence="1" id="KW-0420">Kringle</keyword>
<comment type="caution">
    <text evidence="6">The sequence shown here is derived from an EMBL/GenBank/DDBJ whole genome shotgun (WGS) entry which is preliminary data.</text>
</comment>
<dbReference type="InterPro" id="IPR050759">
    <property type="entry name" value="Serine_protease_kringle"/>
</dbReference>
<dbReference type="PROSITE" id="PS51125">
    <property type="entry name" value="NHL"/>
    <property type="match status" value="1"/>
</dbReference>
<protein>
    <submittedName>
        <fullName evidence="6">Hepatocyte growth factor</fullName>
    </submittedName>
</protein>
<dbReference type="PANTHER" id="PTHR24261:SF7">
    <property type="entry name" value="KRINGLE DOMAIN-CONTAINING PROTEIN"/>
    <property type="match status" value="1"/>
</dbReference>
<dbReference type="PANTHER" id="PTHR24261">
    <property type="entry name" value="PLASMINOGEN-RELATED"/>
    <property type="match status" value="1"/>
</dbReference>
<evidence type="ECO:0000313" key="6">
    <source>
        <dbReference type="EMBL" id="GBG32184.1"/>
    </source>
</evidence>
<dbReference type="EMBL" id="BEYU01000116">
    <property type="protein sequence ID" value="GBG32184.1"/>
    <property type="molecule type" value="Genomic_DNA"/>
</dbReference>
<dbReference type="Pfam" id="PF00051">
    <property type="entry name" value="Kringle"/>
    <property type="match status" value="1"/>
</dbReference>